<sequence length="304" mass="33516">MSNKPRVHHFVPQFWIKKFISADGKLWGYEWNDDRVKQRSSKAMMQVFDLYTIQPGGVDDTSLETKELAVIDTAGAKTFDRVLSGDLSEPARLDLATFLAAQIMRDPGTLASYRPLTQEYALSLLGAVDAQDYASFAAELAAQFPGADIRRDEFDYFRSLPAAELAIDKIISGLDAAGGLPELPFTDLIRDPKGRDIVRNGLLSLNWQIRTNANAGFILGDAAVLFEKSDLGSGLRTPLSKTTVLHLMPSQTPRQGIDSTIAKSFEVDDMNYESAARARLWVVGEQAQIEGVRTQVTNRGFPSV</sequence>
<evidence type="ECO:0000313" key="1">
    <source>
        <dbReference type="EMBL" id="MER9287850.1"/>
    </source>
</evidence>
<name>A0ACC6T7I1_9HYPH</name>
<dbReference type="EMBL" id="JAMYRI010000025">
    <property type="protein sequence ID" value="MER9287850.1"/>
    <property type="molecule type" value="Genomic_DNA"/>
</dbReference>
<evidence type="ECO:0000313" key="2">
    <source>
        <dbReference type="Proteomes" id="UP001480082"/>
    </source>
</evidence>
<accession>A0ACC6T7I1</accession>
<gene>
    <name evidence="1" type="ORF">NKI81_28695</name>
</gene>
<reference evidence="1 2" key="1">
    <citation type="journal article" date="2024" name="Proc. Natl. Acad. Sci. U.S.A.">
        <title>The evolutionary genomics of adaptation to stress in wild rhizobium bacteria.</title>
        <authorList>
            <person name="Kehlet-Delgado H."/>
            <person name="Montoya A.P."/>
            <person name="Jensen K.T."/>
            <person name="Wendlandt C.E."/>
            <person name="Dexheimer C."/>
            <person name="Roberts M."/>
            <person name="Torres Martinez L."/>
            <person name="Friesen M.L."/>
            <person name="Griffitts J.S."/>
            <person name="Porter S.S."/>
        </authorList>
    </citation>
    <scope>NUCLEOTIDE SEQUENCE [LARGE SCALE GENOMIC DNA]</scope>
    <source>
        <strain evidence="1 2">M0468</strain>
    </source>
</reference>
<comment type="caution">
    <text evidence="1">The sequence shown here is derived from an EMBL/GenBank/DDBJ whole genome shotgun (WGS) entry which is preliminary data.</text>
</comment>
<dbReference type="Proteomes" id="UP001480082">
    <property type="component" value="Unassembled WGS sequence"/>
</dbReference>
<proteinExistence type="predicted"/>
<keyword evidence="2" id="KW-1185">Reference proteome</keyword>
<protein>
    <submittedName>
        <fullName evidence="1">DUF4238 domain-containing protein</fullName>
    </submittedName>
</protein>
<organism evidence="1 2">
    <name type="scientific">Mesorhizobium australicum</name>
    <dbReference type="NCBI Taxonomy" id="536018"/>
    <lineage>
        <taxon>Bacteria</taxon>
        <taxon>Pseudomonadati</taxon>
        <taxon>Pseudomonadota</taxon>
        <taxon>Alphaproteobacteria</taxon>
        <taxon>Hyphomicrobiales</taxon>
        <taxon>Phyllobacteriaceae</taxon>
        <taxon>Mesorhizobium</taxon>
    </lineage>
</organism>